<evidence type="ECO:0000256" key="4">
    <source>
        <dbReference type="ARBA" id="ARBA00022759"/>
    </source>
</evidence>
<feature type="binding site" evidence="7">
    <location>
        <position position="121"/>
    </location>
    <ligand>
        <name>Zn(2+)</name>
        <dbReference type="ChEBI" id="CHEBI:29105"/>
        <note>catalytic</note>
    </ligand>
</feature>
<keyword evidence="7" id="KW-0690">Ribosome biogenesis</keyword>
<evidence type="ECO:0000256" key="3">
    <source>
        <dbReference type="ARBA" id="ARBA00022723"/>
    </source>
</evidence>
<dbReference type="EMBL" id="JBHLWO010000001">
    <property type="protein sequence ID" value="MFC0317399.1"/>
    <property type="molecule type" value="Genomic_DNA"/>
</dbReference>
<protein>
    <recommendedName>
        <fullName evidence="7">Endoribonuclease YbeY</fullName>
        <ecNumber evidence="7">3.1.-.-</ecNumber>
    </recommendedName>
</protein>
<keyword evidence="7" id="KW-0963">Cytoplasm</keyword>
<feature type="binding site" evidence="7">
    <location>
        <position position="115"/>
    </location>
    <ligand>
        <name>Zn(2+)</name>
        <dbReference type="ChEBI" id="CHEBI:29105"/>
        <note>catalytic</note>
    </ligand>
</feature>
<evidence type="ECO:0000256" key="6">
    <source>
        <dbReference type="ARBA" id="ARBA00022833"/>
    </source>
</evidence>
<dbReference type="Gene3D" id="3.40.390.30">
    <property type="entry name" value="Metalloproteases ('zincins'), catalytic domain"/>
    <property type="match status" value="1"/>
</dbReference>
<comment type="cofactor">
    <cofactor evidence="7">
        <name>Zn(2+)</name>
        <dbReference type="ChEBI" id="CHEBI:29105"/>
    </cofactor>
    <text evidence="7">Binds 1 zinc ion.</text>
</comment>
<keyword evidence="3 7" id="KW-0479">Metal-binding</keyword>
<evidence type="ECO:0000313" key="8">
    <source>
        <dbReference type="EMBL" id="MFC0317399.1"/>
    </source>
</evidence>
<sequence length="144" mass="16830">MPSATVNFFTEEIKYTIKNKLLLKQWIKDAIANEGLKPGEISFIFCSDEYLHKINVEYLNHDTYTDIITFDNSDDENVIAGDIFISIDRIKENAKSFLVKEIDELHRVIIHGILHLCGYLDKKPVDKKRMTEKENEYLSKRSFV</sequence>
<comment type="subcellular location">
    <subcellularLocation>
        <location evidence="7">Cytoplasm</location>
    </subcellularLocation>
</comment>
<evidence type="ECO:0000256" key="2">
    <source>
        <dbReference type="ARBA" id="ARBA00022722"/>
    </source>
</evidence>
<evidence type="ECO:0000256" key="5">
    <source>
        <dbReference type="ARBA" id="ARBA00022801"/>
    </source>
</evidence>
<evidence type="ECO:0000256" key="1">
    <source>
        <dbReference type="ARBA" id="ARBA00010875"/>
    </source>
</evidence>
<dbReference type="EC" id="3.1.-.-" evidence="7"/>
<keyword evidence="4 7" id="KW-0255">Endonuclease</keyword>
<dbReference type="NCBIfam" id="TIGR00043">
    <property type="entry name" value="rRNA maturation RNase YbeY"/>
    <property type="match status" value="1"/>
</dbReference>
<dbReference type="HAMAP" id="MF_00009">
    <property type="entry name" value="Endoribonucl_YbeY"/>
    <property type="match status" value="1"/>
</dbReference>
<evidence type="ECO:0000256" key="7">
    <source>
        <dbReference type="HAMAP-Rule" id="MF_00009"/>
    </source>
</evidence>
<feature type="binding site" evidence="7">
    <location>
        <position position="111"/>
    </location>
    <ligand>
        <name>Zn(2+)</name>
        <dbReference type="ChEBI" id="CHEBI:29105"/>
        <note>catalytic</note>
    </ligand>
</feature>
<proteinExistence type="inferred from homology"/>
<evidence type="ECO:0000313" key="9">
    <source>
        <dbReference type="Proteomes" id="UP001589774"/>
    </source>
</evidence>
<reference evidence="8 9" key="1">
    <citation type="submission" date="2024-09" db="EMBL/GenBank/DDBJ databases">
        <authorList>
            <person name="Sun Q."/>
            <person name="Mori K."/>
        </authorList>
    </citation>
    <scope>NUCLEOTIDE SEQUENCE [LARGE SCALE GENOMIC DNA]</scope>
    <source>
        <strain evidence="8 9">CCM 7765</strain>
    </source>
</reference>
<keyword evidence="9" id="KW-1185">Reference proteome</keyword>
<name>A0ABV6HFM0_9SPHI</name>
<keyword evidence="7" id="KW-0698">rRNA processing</keyword>
<organism evidence="8 9">
    <name type="scientific">Olivibacter oleidegradans</name>
    <dbReference type="NCBI Taxonomy" id="760123"/>
    <lineage>
        <taxon>Bacteria</taxon>
        <taxon>Pseudomonadati</taxon>
        <taxon>Bacteroidota</taxon>
        <taxon>Sphingobacteriia</taxon>
        <taxon>Sphingobacteriales</taxon>
        <taxon>Sphingobacteriaceae</taxon>
        <taxon>Olivibacter</taxon>
    </lineage>
</organism>
<dbReference type="RefSeq" id="WP_130854634.1">
    <property type="nucleotide sequence ID" value="NZ_JBHLWO010000001.1"/>
</dbReference>
<dbReference type="Pfam" id="PF02130">
    <property type="entry name" value="YbeY"/>
    <property type="match status" value="1"/>
</dbReference>
<accession>A0ABV6HFM0</accession>
<comment type="function">
    <text evidence="7">Single strand-specific metallo-endoribonuclease involved in late-stage 70S ribosome quality control and in maturation of the 3' terminus of the 16S rRNA.</text>
</comment>
<keyword evidence="2 7" id="KW-0540">Nuclease</keyword>
<dbReference type="Proteomes" id="UP001589774">
    <property type="component" value="Unassembled WGS sequence"/>
</dbReference>
<dbReference type="InterPro" id="IPR023091">
    <property type="entry name" value="MetalPrtase_cat_dom_sf_prd"/>
</dbReference>
<dbReference type="PANTHER" id="PTHR46986">
    <property type="entry name" value="ENDORIBONUCLEASE YBEY, CHLOROPLASTIC"/>
    <property type="match status" value="1"/>
</dbReference>
<keyword evidence="5 7" id="KW-0378">Hydrolase</keyword>
<keyword evidence="6 7" id="KW-0862">Zinc</keyword>
<gene>
    <name evidence="7 8" type="primary">ybeY</name>
    <name evidence="8" type="ORF">ACFFI0_03725</name>
</gene>
<dbReference type="InterPro" id="IPR002036">
    <property type="entry name" value="YbeY"/>
</dbReference>
<dbReference type="PANTHER" id="PTHR46986:SF1">
    <property type="entry name" value="ENDORIBONUCLEASE YBEY, CHLOROPLASTIC"/>
    <property type="match status" value="1"/>
</dbReference>
<dbReference type="SUPFAM" id="SSF55486">
    <property type="entry name" value="Metalloproteases ('zincins'), catalytic domain"/>
    <property type="match status" value="1"/>
</dbReference>
<comment type="caution">
    <text evidence="8">The sequence shown here is derived from an EMBL/GenBank/DDBJ whole genome shotgun (WGS) entry which is preliminary data.</text>
</comment>
<comment type="similarity">
    <text evidence="1 7">Belongs to the endoribonuclease YbeY family.</text>
</comment>